<evidence type="ECO:0000313" key="2">
    <source>
        <dbReference type="EMBL" id="KAJ6633145.1"/>
    </source>
</evidence>
<dbReference type="InterPro" id="IPR036034">
    <property type="entry name" value="PDZ_sf"/>
</dbReference>
<reference evidence="2" key="1">
    <citation type="submission" date="2022-07" db="EMBL/GenBank/DDBJ databases">
        <authorList>
            <person name="Trinca V."/>
            <person name="Uliana J.V.C."/>
            <person name="Torres T.T."/>
            <person name="Ward R.J."/>
            <person name="Monesi N."/>
        </authorList>
    </citation>
    <scope>NUCLEOTIDE SEQUENCE</scope>
    <source>
        <strain evidence="2">HSMRA1968</strain>
        <tissue evidence="2">Whole embryos</tissue>
    </source>
</reference>
<feature type="domain" description="PDZ" evidence="1">
    <location>
        <begin position="16"/>
        <end position="79"/>
    </location>
</feature>
<dbReference type="Proteomes" id="UP001151699">
    <property type="component" value="Unassembled WGS sequence"/>
</dbReference>
<dbReference type="AlphaFoldDB" id="A0A9Q0RV61"/>
<dbReference type="PANTHER" id="PTHR45872">
    <property type="entry name" value="RHO GUANINE NUCLEOTIDE EXCHANGE FACTOR 2, ISOFORM D"/>
    <property type="match status" value="1"/>
</dbReference>
<accession>A0A9Q0RV61</accession>
<dbReference type="EMBL" id="WJQU01002190">
    <property type="protein sequence ID" value="KAJ6633145.1"/>
    <property type="molecule type" value="Genomic_DNA"/>
</dbReference>
<dbReference type="GO" id="GO:0001664">
    <property type="term" value="F:G protein-coupled receptor binding"/>
    <property type="evidence" value="ECO:0007669"/>
    <property type="project" value="TreeGrafter"/>
</dbReference>
<dbReference type="GO" id="GO:0007186">
    <property type="term" value="P:G protein-coupled receptor signaling pathway"/>
    <property type="evidence" value="ECO:0007669"/>
    <property type="project" value="TreeGrafter"/>
</dbReference>
<organism evidence="2 3">
    <name type="scientific">Pseudolycoriella hygida</name>
    <dbReference type="NCBI Taxonomy" id="35572"/>
    <lineage>
        <taxon>Eukaryota</taxon>
        <taxon>Metazoa</taxon>
        <taxon>Ecdysozoa</taxon>
        <taxon>Arthropoda</taxon>
        <taxon>Hexapoda</taxon>
        <taxon>Insecta</taxon>
        <taxon>Pterygota</taxon>
        <taxon>Neoptera</taxon>
        <taxon>Endopterygota</taxon>
        <taxon>Diptera</taxon>
        <taxon>Nematocera</taxon>
        <taxon>Sciaroidea</taxon>
        <taxon>Sciaridae</taxon>
        <taxon>Pseudolycoriella</taxon>
    </lineage>
</organism>
<proteinExistence type="predicted"/>
<dbReference type="GO" id="GO:0005737">
    <property type="term" value="C:cytoplasm"/>
    <property type="evidence" value="ECO:0007669"/>
    <property type="project" value="TreeGrafter"/>
</dbReference>
<sequence length="87" mass="9333">MTPTDRKLISPPQNLVLTIHKDAGGYGMKVSGDNPVYVESVKAGGASQKAGLLEGDMILKVNGTNVRYSTHTNVVQLIKCKSSLLYN</sequence>
<dbReference type="InterPro" id="IPR001478">
    <property type="entry name" value="PDZ"/>
</dbReference>
<dbReference type="Pfam" id="PF00595">
    <property type="entry name" value="PDZ"/>
    <property type="match status" value="1"/>
</dbReference>
<evidence type="ECO:0000313" key="3">
    <source>
        <dbReference type="Proteomes" id="UP001151699"/>
    </source>
</evidence>
<gene>
    <name evidence="2" type="primary">ARHGEF12</name>
    <name evidence="2" type="ORF">Bhyg_16717</name>
</gene>
<dbReference type="GO" id="GO:0005085">
    <property type="term" value="F:guanyl-nucleotide exchange factor activity"/>
    <property type="evidence" value="ECO:0007669"/>
    <property type="project" value="TreeGrafter"/>
</dbReference>
<dbReference type="SUPFAM" id="SSF50156">
    <property type="entry name" value="PDZ domain-like"/>
    <property type="match status" value="1"/>
</dbReference>
<dbReference type="SMART" id="SM00228">
    <property type="entry name" value="PDZ"/>
    <property type="match status" value="1"/>
</dbReference>
<dbReference type="Gene3D" id="2.30.42.10">
    <property type="match status" value="1"/>
</dbReference>
<dbReference type="PROSITE" id="PS50106">
    <property type="entry name" value="PDZ"/>
    <property type="match status" value="1"/>
</dbReference>
<evidence type="ECO:0000259" key="1">
    <source>
        <dbReference type="PROSITE" id="PS50106"/>
    </source>
</evidence>
<name>A0A9Q0RV61_9DIPT</name>
<dbReference type="OrthoDB" id="2272012at2759"/>
<comment type="caution">
    <text evidence="2">The sequence shown here is derived from an EMBL/GenBank/DDBJ whole genome shotgun (WGS) entry which is preliminary data.</text>
</comment>
<dbReference type="PANTHER" id="PTHR45872:SF2">
    <property type="entry name" value="RHO GUANINE NUCLEOTIDE EXCHANGE FACTOR 2, ISOFORM D"/>
    <property type="match status" value="1"/>
</dbReference>
<keyword evidence="3" id="KW-1185">Reference proteome</keyword>
<protein>
    <submittedName>
        <fullName evidence="2">Rho guanine nucleotide exchange factor 12</fullName>
    </submittedName>
</protein>